<name>A0AAU8MRH4_9GAMM</name>
<dbReference type="EMBL" id="CP159925">
    <property type="protein sequence ID" value="XCO74887.1"/>
    <property type="molecule type" value="Genomic_DNA"/>
</dbReference>
<reference evidence="1" key="1">
    <citation type="submission" date="2024-06" db="EMBL/GenBank/DDBJ databases">
        <authorList>
            <person name="Li S."/>
        </authorList>
    </citation>
    <scope>NUCLEOTIDE SEQUENCE</scope>
    <source>
        <strain evidence="1">SR10</strain>
    </source>
</reference>
<gene>
    <name evidence="1" type="ORF">ABU614_21425</name>
</gene>
<organism evidence="1">
    <name type="scientific">Lysobacter firmicutimachus</name>
    <dbReference type="NCBI Taxonomy" id="1792846"/>
    <lineage>
        <taxon>Bacteria</taxon>
        <taxon>Pseudomonadati</taxon>
        <taxon>Pseudomonadota</taxon>
        <taxon>Gammaproteobacteria</taxon>
        <taxon>Lysobacterales</taxon>
        <taxon>Lysobacteraceae</taxon>
        <taxon>Lysobacter</taxon>
    </lineage>
</organism>
<proteinExistence type="predicted"/>
<accession>A0AAU8MRH4</accession>
<dbReference type="AlphaFoldDB" id="A0AAU8MRH4"/>
<sequence length="118" mass="13289">MDRVLLKLDDPAPICRLRYETGAALLVEALRGDGTPLARVRFRECLTVRVHNERPRLTAVGREVPTDFLLMEFTGATELKDDVGGCYTRDQGEPRHFYLSAGDETIDLIAFAEPEVLR</sequence>
<protein>
    <submittedName>
        <fullName evidence="1">Uncharacterized protein</fullName>
    </submittedName>
</protein>
<evidence type="ECO:0000313" key="1">
    <source>
        <dbReference type="EMBL" id="XCO74887.1"/>
    </source>
</evidence>
<dbReference type="RefSeq" id="WP_363797739.1">
    <property type="nucleotide sequence ID" value="NZ_CP159925.1"/>
</dbReference>